<protein>
    <submittedName>
        <fullName evidence="2">Uncharacterized protein</fullName>
    </submittedName>
</protein>
<feature type="region of interest" description="Disordered" evidence="1">
    <location>
        <begin position="78"/>
        <end position="121"/>
    </location>
</feature>
<sequence>MVTAQEAVANRCDEATARQLNPLVWGALTPQIVALDLQYDGQMRPRGRPRARPTGRRCARPRRRSWCRFRRRRPAGRRLPRWWGWPTPGRSARPKQPCRPASKAPARSSPRQPSVPGWGVGPAAPLAGSVSASASPSGASAAATPAGASTLARAPQPPMGMFAQVAPAEGIAAPAIEGPGSAQLSEALQSRADTLSPPAGSGPRTAGVISGYPGAGTTSYIRPSGDGFSPPSVKRPGSGAPAGMLTTATLHSPVTTAPRSTVQPLAYVHPQPPRPGGPSSPAPPLDPGETAHTLNSPPPPQPPAPPPPAAQPATPPGDAPGPPTGSDGPNGSGSPGAQMLDQGAGQAPQAPPMLPPLAPQPPIPPPPSPPPGTPPLGQPPIPPWASPPPPPSLQATREAYNQLTNDIDHHNLNPPNPSDWNAVQAYNQEAWYYNTLKAQLERQLDAANAQYSHPPTTPNAPTSHTGHNPHHNNHVHPAPNHNRARLQAQVSPTRPQKSVGKSRPFPKGPGQMELLRG</sequence>
<dbReference type="EMBL" id="UPHU01000001">
    <property type="protein sequence ID" value="VBA48263.1"/>
    <property type="molecule type" value="Genomic_DNA"/>
</dbReference>
<feature type="compositionally biased region" description="Polar residues" evidence="1">
    <location>
        <begin position="393"/>
        <end position="405"/>
    </location>
</feature>
<evidence type="ECO:0000256" key="1">
    <source>
        <dbReference type="SAM" id="MobiDB-lite"/>
    </source>
</evidence>
<feature type="compositionally biased region" description="Basic residues" evidence="1">
    <location>
        <begin position="45"/>
        <end position="62"/>
    </location>
</feature>
<dbReference type="AlphaFoldDB" id="A0A498QPQ3"/>
<dbReference type="Proteomes" id="UP000268285">
    <property type="component" value="Unassembled WGS sequence"/>
</dbReference>
<evidence type="ECO:0000313" key="3">
    <source>
        <dbReference type="Proteomes" id="UP000268285"/>
    </source>
</evidence>
<feature type="region of interest" description="Disordered" evidence="1">
    <location>
        <begin position="450"/>
        <end position="517"/>
    </location>
</feature>
<name>A0A498QPQ3_9MYCO</name>
<feature type="region of interest" description="Disordered" evidence="1">
    <location>
        <begin position="265"/>
        <end position="421"/>
    </location>
</feature>
<accession>A0A498QPQ3</accession>
<evidence type="ECO:0000313" key="2">
    <source>
        <dbReference type="EMBL" id="VBA48263.1"/>
    </source>
</evidence>
<feature type="compositionally biased region" description="Pro residues" evidence="1">
    <location>
        <begin position="296"/>
        <end position="323"/>
    </location>
</feature>
<reference evidence="2 3" key="1">
    <citation type="submission" date="2018-09" db="EMBL/GenBank/DDBJ databases">
        <authorList>
            <person name="Tagini F."/>
        </authorList>
    </citation>
    <scope>NUCLEOTIDE SEQUENCE [LARGE SCALE GENOMIC DNA]</scope>
    <source>
        <strain evidence="2 3">MK142</strain>
    </source>
</reference>
<feature type="compositionally biased region" description="Polar residues" evidence="1">
    <location>
        <begin position="450"/>
        <end position="466"/>
    </location>
</feature>
<feature type="region of interest" description="Disordered" evidence="1">
    <location>
        <begin position="187"/>
        <end position="245"/>
    </location>
</feature>
<feature type="region of interest" description="Disordered" evidence="1">
    <location>
        <begin position="42"/>
        <end position="62"/>
    </location>
</feature>
<proteinExistence type="predicted"/>
<organism evidence="2 3">
    <name type="scientific">Mycobacterium pseudokansasii</name>
    <dbReference type="NCBI Taxonomy" id="2341080"/>
    <lineage>
        <taxon>Bacteria</taxon>
        <taxon>Bacillati</taxon>
        <taxon>Actinomycetota</taxon>
        <taxon>Actinomycetes</taxon>
        <taxon>Mycobacteriales</taxon>
        <taxon>Mycobacteriaceae</taxon>
        <taxon>Mycobacterium</taxon>
    </lineage>
</organism>
<feature type="compositionally biased region" description="Low complexity" evidence="1">
    <location>
        <begin position="81"/>
        <end position="90"/>
    </location>
</feature>
<keyword evidence="3" id="KW-1185">Reference proteome</keyword>
<gene>
    <name evidence="2" type="ORF">LAUMK142_01220</name>
</gene>
<feature type="compositionally biased region" description="Pro residues" evidence="1">
    <location>
        <begin position="349"/>
        <end position="392"/>
    </location>
</feature>
<feature type="compositionally biased region" description="Pro residues" evidence="1">
    <location>
        <begin position="270"/>
        <end position="286"/>
    </location>
</feature>